<proteinExistence type="predicted"/>
<comment type="caution">
    <text evidence="1">The sequence shown here is derived from an EMBL/GenBank/DDBJ whole genome shotgun (WGS) entry which is preliminary data.</text>
</comment>
<evidence type="ECO:0000313" key="1">
    <source>
        <dbReference type="EMBL" id="MCR6098598.1"/>
    </source>
</evidence>
<dbReference type="RefSeq" id="WP_257823003.1">
    <property type="nucleotide sequence ID" value="NZ_JABXYM010000002.1"/>
</dbReference>
<dbReference type="Proteomes" id="UP001057753">
    <property type="component" value="Unassembled WGS sequence"/>
</dbReference>
<evidence type="ECO:0000313" key="2">
    <source>
        <dbReference type="Proteomes" id="UP001057753"/>
    </source>
</evidence>
<dbReference type="AlphaFoldDB" id="A0A9Q4G164"/>
<dbReference type="EMBL" id="JABXYM010000002">
    <property type="protein sequence ID" value="MCR6098598.1"/>
    <property type="molecule type" value="Genomic_DNA"/>
</dbReference>
<reference evidence="1" key="1">
    <citation type="submission" date="2020-06" db="EMBL/GenBank/DDBJ databases">
        <title>Insight into the genomes of haloalkaliphilic bacilli from Kenyan soda lakes.</title>
        <authorList>
            <person name="Mwirichia R."/>
            <person name="Villamizar G.C."/>
            <person name="Poehlein A."/>
            <person name="Mugweru J."/>
            <person name="Kipnyargis A."/>
            <person name="Kiplimo D."/>
            <person name="Orwa P."/>
            <person name="Daniel R."/>
        </authorList>
    </citation>
    <scope>NUCLEOTIDE SEQUENCE</scope>
    <source>
        <strain evidence="1">B1096_S55</strain>
    </source>
</reference>
<name>A0A9Q4G164_SALAG</name>
<sequence>MLNEHAKLLALFQQTGEIVGRKKLQKMIYIAKKLGLPFYEKYQYHMYGPYSEELTLRVEEMTQLAFISEVKEQKAGYQQYRYTLAEAGAEFLRVAGGDFPDVSHVLKHLNEQSAKFLELVSTVLFFEELPKEDVTKKVFKLKAKQNYTEEDIAEAYHLIEALRGEVTASGLINVSNGGQ</sequence>
<organism evidence="1 2">
    <name type="scientific">Salipaludibacillus agaradhaerens</name>
    <name type="common">Bacillus agaradhaerens</name>
    <dbReference type="NCBI Taxonomy" id="76935"/>
    <lineage>
        <taxon>Bacteria</taxon>
        <taxon>Bacillati</taxon>
        <taxon>Bacillota</taxon>
        <taxon>Bacilli</taxon>
        <taxon>Bacillales</taxon>
        <taxon>Bacillaceae</taxon>
    </lineage>
</organism>
<keyword evidence="2" id="KW-1185">Reference proteome</keyword>
<gene>
    <name evidence="1" type="ORF">HXA33_18995</name>
</gene>
<protein>
    <submittedName>
        <fullName evidence="1">YwgA family protein</fullName>
    </submittedName>
</protein>
<accession>A0A9Q4G164</accession>